<dbReference type="Proteomes" id="UP001062846">
    <property type="component" value="Chromosome 5"/>
</dbReference>
<sequence length="68" mass="8201">MGQDNGLSKFWKINSEFGFSPWTEKLPLASTMILSDHQPWEITRRHWWDLFFFWEIMEGVQPVLTNSR</sequence>
<organism evidence="1 2">
    <name type="scientific">Rhododendron molle</name>
    <name type="common">Chinese azalea</name>
    <name type="synonym">Azalea mollis</name>
    <dbReference type="NCBI Taxonomy" id="49168"/>
    <lineage>
        <taxon>Eukaryota</taxon>
        <taxon>Viridiplantae</taxon>
        <taxon>Streptophyta</taxon>
        <taxon>Embryophyta</taxon>
        <taxon>Tracheophyta</taxon>
        <taxon>Spermatophyta</taxon>
        <taxon>Magnoliopsida</taxon>
        <taxon>eudicotyledons</taxon>
        <taxon>Gunneridae</taxon>
        <taxon>Pentapetalae</taxon>
        <taxon>asterids</taxon>
        <taxon>Ericales</taxon>
        <taxon>Ericaceae</taxon>
        <taxon>Ericoideae</taxon>
        <taxon>Rhodoreae</taxon>
        <taxon>Rhododendron</taxon>
    </lineage>
</organism>
<keyword evidence="2" id="KW-1185">Reference proteome</keyword>
<evidence type="ECO:0000313" key="2">
    <source>
        <dbReference type="Proteomes" id="UP001062846"/>
    </source>
</evidence>
<comment type="caution">
    <text evidence="1">The sequence shown here is derived from an EMBL/GenBank/DDBJ whole genome shotgun (WGS) entry which is preliminary data.</text>
</comment>
<dbReference type="EMBL" id="CM046392">
    <property type="protein sequence ID" value="KAI8553567.1"/>
    <property type="molecule type" value="Genomic_DNA"/>
</dbReference>
<name>A0ACC0NJN5_RHOML</name>
<protein>
    <submittedName>
        <fullName evidence="1">Uncharacterized protein</fullName>
    </submittedName>
</protein>
<accession>A0ACC0NJN5</accession>
<gene>
    <name evidence="1" type="ORF">RHMOL_Rhmol05G0025800</name>
</gene>
<proteinExistence type="predicted"/>
<reference evidence="1" key="1">
    <citation type="submission" date="2022-02" db="EMBL/GenBank/DDBJ databases">
        <title>Plant Genome Project.</title>
        <authorList>
            <person name="Zhang R.-G."/>
        </authorList>
    </citation>
    <scope>NUCLEOTIDE SEQUENCE</scope>
    <source>
        <strain evidence="1">AT1</strain>
    </source>
</reference>
<evidence type="ECO:0000313" key="1">
    <source>
        <dbReference type="EMBL" id="KAI8553567.1"/>
    </source>
</evidence>